<sequence>MLPESLLHAPEPGEIILVLTTGLMLIAAAAMFGLRWRFDTRMRHHWQAMRGRATLGLPRAVAPVVPEEVAELREIVTGLVKSGRWRTLGAVLEMLAARPMDAADGRRLHDAAVDAALAPLGRARGLTALDAALAPYARAAEDGTPALVALEARALAAAIARAEAQAGEAGRAMALTWAGRIETLARSRPLDAAVLPLLAEALYVAAATASDLTGICTAFRRWQAADPGNARTYVTHAARLAALGPPAEEELGRHFCEAVAASRFLGGPGPVLRARLAAAERGGRSLASLPGHTPRSLLAALDEVAEGPGGQAIVNAVGAQALKDGDESLARAVVAQHLTLWIPSLWPDREGFLALYWRAAGRYAGLGAPGAEGDLRRAAS</sequence>
<evidence type="ECO:0000256" key="1">
    <source>
        <dbReference type="SAM" id="Phobius"/>
    </source>
</evidence>
<keyword evidence="1" id="KW-0472">Membrane</keyword>
<dbReference type="RefSeq" id="WP_123640484.1">
    <property type="nucleotide sequence ID" value="NZ_ML119081.1"/>
</dbReference>
<gene>
    <name evidence="2" type="ORF">EAT49_01360</name>
</gene>
<protein>
    <submittedName>
        <fullName evidence="2">Uncharacterized protein</fullName>
    </submittedName>
</protein>
<organism evidence="2 3">
    <name type="scientific">Histidinibacterium lentulum</name>
    <dbReference type="NCBI Taxonomy" id="2480588"/>
    <lineage>
        <taxon>Bacteria</taxon>
        <taxon>Pseudomonadati</taxon>
        <taxon>Pseudomonadota</taxon>
        <taxon>Alphaproteobacteria</taxon>
        <taxon>Rhodobacterales</taxon>
        <taxon>Paracoccaceae</taxon>
        <taxon>Histidinibacterium</taxon>
    </lineage>
</organism>
<evidence type="ECO:0000313" key="2">
    <source>
        <dbReference type="EMBL" id="ROU04076.1"/>
    </source>
</evidence>
<comment type="caution">
    <text evidence="2">The sequence shown here is derived from an EMBL/GenBank/DDBJ whole genome shotgun (WGS) entry which is preliminary data.</text>
</comment>
<evidence type="ECO:0000313" key="3">
    <source>
        <dbReference type="Proteomes" id="UP000268016"/>
    </source>
</evidence>
<proteinExistence type="predicted"/>
<accession>A0A3N2R9Q7</accession>
<dbReference type="EMBL" id="RDRB01000001">
    <property type="protein sequence ID" value="ROU04076.1"/>
    <property type="molecule type" value="Genomic_DNA"/>
</dbReference>
<name>A0A3N2R9Q7_9RHOB</name>
<keyword evidence="3" id="KW-1185">Reference proteome</keyword>
<keyword evidence="1" id="KW-0812">Transmembrane</keyword>
<dbReference type="AlphaFoldDB" id="A0A3N2R9Q7"/>
<feature type="transmembrane region" description="Helical" evidence="1">
    <location>
        <begin position="15"/>
        <end position="34"/>
    </location>
</feature>
<reference evidence="2 3" key="1">
    <citation type="submission" date="2018-10" db="EMBL/GenBank/DDBJ databases">
        <title>Histidinibacterium lentulum gen. nov., sp. nov., a marine bacterium from the culture broth of Picochlorum sp. 122.</title>
        <authorList>
            <person name="Wang G."/>
        </authorList>
    </citation>
    <scope>NUCLEOTIDE SEQUENCE [LARGE SCALE GENOMIC DNA]</scope>
    <source>
        <strain evidence="2 3">B17</strain>
    </source>
</reference>
<dbReference type="Proteomes" id="UP000268016">
    <property type="component" value="Unassembled WGS sequence"/>
</dbReference>
<keyword evidence="1" id="KW-1133">Transmembrane helix</keyword>